<evidence type="ECO:0000313" key="3">
    <source>
        <dbReference type="Proteomes" id="UP000031366"/>
    </source>
</evidence>
<name>A0A0C1U0K7_9CLOT</name>
<evidence type="ECO:0000256" key="1">
    <source>
        <dbReference type="SAM" id="MobiDB-lite"/>
    </source>
</evidence>
<reference evidence="2 3" key="1">
    <citation type="journal article" date="2015" name="Infect. Genet. Evol.">
        <title>Genomic sequences of six botulinum neurotoxin-producing strains representing three clostridial species illustrate the mobility and diversity of botulinum neurotoxin genes.</title>
        <authorList>
            <person name="Smith T.J."/>
            <person name="Hill K.K."/>
            <person name="Xie G."/>
            <person name="Foley B.T."/>
            <person name="Williamson C.H."/>
            <person name="Foster J.T."/>
            <person name="Johnson S.L."/>
            <person name="Chertkov O."/>
            <person name="Teshima H."/>
            <person name="Gibbons H.S."/>
            <person name="Johnsky L.A."/>
            <person name="Karavis M.A."/>
            <person name="Smith L.A."/>
        </authorList>
    </citation>
    <scope>NUCLEOTIDE SEQUENCE [LARGE SCALE GENOMIC DNA]</scope>
    <source>
        <strain evidence="2 3">CDC 2741</strain>
    </source>
</reference>
<feature type="compositionally biased region" description="Polar residues" evidence="1">
    <location>
        <begin position="45"/>
        <end position="61"/>
    </location>
</feature>
<accession>A0A0C1U0K7</accession>
<dbReference type="STRING" id="29341.RSJ17_15400"/>
<sequence>MNKERENFDVSNPKGTPYVKMKIDDYVDPNLTNLNEDKDLKDEISNNGLPTKGQVNNANTSIQDLVEGLNYEYDDPRK</sequence>
<dbReference type="RefSeq" id="WP_039634015.1">
    <property type="nucleotide sequence ID" value="NZ_AYSO01000017.1"/>
</dbReference>
<proteinExistence type="predicted"/>
<dbReference type="AlphaFoldDB" id="A0A0C1U0K7"/>
<gene>
    <name evidence="2" type="ORF">U732_2025</name>
</gene>
<protein>
    <submittedName>
        <fullName evidence="2">Uncharacterized protein</fullName>
    </submittedName>
</protein>
<dbReference type="Proteomes" id="UP000031366">
    <property type="component" value="Unassembled WGS sequence"/>
</dbReference>
<evidence type="ECO:0000313" key="2">
    <source>
        <dbReference type="EMBL" id="KIE46344.1"/>
    </source>
</evidence>
<feature type="region of interest" description="Disordered" evidence="1">
    <location>
        <begin position="42"/>
        <end position="61"/>
    </location>
</feature>
<comment type="caution">
    <text evidence="2">The sequence shown here is derived from an EMBL/GenBank/DDBJ whole genome shotgun (WGS) entry which is preliminary data.</text>
</comment>
<dbReference type="EMBL" id="AYSO01000017">
    <property type="protein sequence ID" value="KIE46344.1"/>
    <property type="molecule type" value="Genomic_DNA"/>
</dbReference>
<organism evidence="2 3">
    <name type="scientific">Clostridium argentinense CDC 2741</name>
    <dbReference type="NCBI Taxonomy" id="1418104"/>
    <lineage>
        <taxon>Bacteria</taxon>
        <taxon>Bacillati</taxon>
        <taxon>Bacillota</taxon>
        <taxon>Clostridia</taxon>
        <taxon>Eubacteriales</taxon>
        <taxon>Clostridiaceae</taxon>
        <taxon>Clostridium</taxon>
    </lineage>
</organism>
<keyword evidence="3" id="KW-1185">Reference proteome</keyword>